<protein>
    <submittedName>
        <fullName evidence="4">GNAT family N-acetyltransferase</fullName>
    </submittedName>
</protein>
<dbReference type="SUPFAM" id="SSF55729">
    <property type="entry name" value="Acyl-CoA N-acyltransferases (Nat)"/>
    <property type="match status" value="1"/>
</dbReference>
<reference evidence="4 5" key="1">
    <citation type="submission" date="2021-03" db="EMBL/GenBank/DDBJ databases">
        <title>Haloterrigena longa sp. nov. and Haloterrigena limicola sp. nov., extremely halophilic archaea isolated from a salt lake.</title>
        <authorList>
            <person name="Henglin C."/>
        </authorList>
    </citation>
    <scope>NUCLEOTIDE SEQUENCE [LARGE SCALE GENOMIC DNA]</scope>
    <source>
        <strain evidence="4 5">KZCA68</strain>
    </source>
</reference>
<sequence>MAPQVTIREATVDDAEAISDVHAAAIREEGSEGYTDRQVEAWLANVHPERYPLEEDGFQIVVAEREGDDGDGGDPIGFGLLDCEPPDVDDDRTGQIGAVYVHPDHAREGVGTAILTDLESAAREAGLETLVLTASRNAIGFYEQRGYEGVETVSLEMSDDVALACLRMRTRLKDGPSR</sequence>
<accession>A0A8A2VJ55</accession>
<feature type="domain" description="N-acetyltransferase" evidence="3">
    <location>
        <begin position="5"/>
        <end position="173"/>
    </location>
</feature>
<dbReference type="GO" id="GO:0016747">
    <property type="term" value="F:acyltransferase activity, transferring groups other than amino-acyl groups"/>
    <property type="evidence" value="ECO:0007669"/>
    <property type="project" value="InterPro"/>
</dbReference>
<keyword evidence="2" id="KW-0012">Acyltransferase</keyword>
<evidence type="ECO:0000313" key="4">
    <source>
        <dbReference type="EMBL" id="QSX00425.1"/>
    </source>
</evidence>
<keyword evidence="5" id="KW-1185">Reference proteome</keyword>
<dbReference type="CDD" id="cd04301">
    <property type="entry name" value="NAT_SF"/>
    <property type="match status" value="1"/>
</dbReference>
<dbReference type="AlphaFoldDB" id="A0A8A2VJ55"/>
<dbReference type="InterPro" id="IPR050832">
    <property type="entry name" value="Bact_Acetyltransf"/>
</dbReference>
<gene>
    <name evidence="4" type="ORF">J0X25_05505</name>
</gene>
<dbReference type="Pfam" id="PF00583">
    <property type="entry name" value="Acetyltransf_1"/>
    <property type="match status" value="1"/>
</dbReference>
<keyword evidence="1" id="KW-0808">Transferase</keyword>
<evidence type="ECO:0000256" key="2">
    <source>
        <dbReference type="ARBA" id="ARBA00023315"/>
    </source>
</evidence>
<dbReference type="InterPro" id="IPR000182">
    <property type="entry name" value="GNAT_dom"/>
</dbReference>
<dbReference type="PANTHER" id="PTHR43877">
    <property type="entry name" value="AMINOALKYLPHOSPHONATE N-ACETYLTRANSFERASE-RELATED-RELATED"/>
    <property type="match status" value="1"/>
</dbReference>
<dbReference type="KEGG" id="hakz:J0X25_05505"/>
<dbReference type="Proteomes" id="UP000663203">
    <property type="component" value="Chromosome"/>
</dbReference>
<organism evidence="4 5">
    <name type="scientific">Haloterrigena alkaliphila</name>
    <dbReference type="NCBI Taxonomy" id="2816475"/>
    <lineage>
        <taxon>Archaea</taxon>
        <taxon>Methanobacteriati</taxon>
        <taxon>Methanobacteriota</taxon>
        <taxon>Stenosarchaea group</taxon>
        <taxon>Halobacteria</taxon>
        <taxon>Halobacteriales</taxon>
        <taxon>Natrialbaceae</taxon>
        <taxon>Haloterrigena</taxon>
    </lineage>
</organism>
<proteinExistence type="predicted"/>
<dbReference type="GeneID" id="63186740"/>
<dbReference type="EMBL" id="CP071462">
    <property type="protein sequence ID" value="QSX00425.1"/>
    <property type="molecule type" value="Genomic_DNA"/>
</dbReference>
<dbReference type="RefSeq" id="WP_207290144.1">
    <property type="nucleotide sequence ID" value="NZ_CP071462.1"/>
</dbReference>
<evidence type="ECO:0000313" key="5">
    <source>
        <dbReference type="Proteomes" id="UP000663203"/>
    </source>
</evidence>
<evidence type="ECO:0000256" key="1">
    <source>
        <dbReference type="ARBA" id="ARBA00022679"/>
    </source>
</evidence>
<dbReference type="InterPro" id="IPR016181">
    <property type="entry name" value="Acyl_CoA_acyltransferase"/>
</dbReference>
<evidence type="ECO:0000259" key="3">
    <source>
        <dbReference type="PROSITE" id="PS51186"/>
    </source>
</evidence>
<dbReference type="Gene3D" id="3.40.630.30">
    <property type="match status" value="1"/>
</dbReference>
<dbReference type="PROSITE" id="PS51186">
    <property type="entry name" value="GNAT"/>
    <property type="match status" value="1"/>
</dbReference>
<name>A0A8A2VJ55_9EURY</name>